<organism evidence="6 7">
    <name type="scientific">Triplophysa rosa</name>
    <name type="common">Cave loach</name>
    <dbReference type="NCBI Taxonomy" id="992332"/>
    <lineage>
        <taxon>Eukaryota</taxon>
        <taxon>Metazoa</taxon>
        <taxon>Chordata</taxon>
        <taxon>Craniata</taxon>
        <taxon>Vertebrata</taxon>
        <taxon>Euteleostomi</taxon>
        <taxon>Actinopterygii</taxon>
        <taxon>Neopterygii</taxon>
        <taxon>Teleostei</taxon>
        <taxon>Ostariophysi</taxon>
        <taxon>Cypriniformes</taxon>
        <taxon>Nemacheilidae</taxon>
        <taxon>Triplophysa</taxon>
    </lineage>
</organism>
<feature type="transmembrane region" description="Helical" evidence="4">
    <location>
        <begin position="27"/>
        <end position="48"/>
    </location>
</feature>
<keyword evidence="1" id="KW-0430">Lectin</keyword>
<dbReference type="CDD" id="cd03590">
    <property type="entry name" value="CLECT_DC-SIGN_like"/>
    <property type="match status" value="1"/>
</dbReference>
<keyword evidence="2" id="KW-1015">Disulfide bond</keyword>
<name>A0A9W8C8V0_TRIRA</name>
<feature type="domain" description="C-type lectin" evidence="5">
    <location>
        <begin position="114"/>
        <end position="230"/>
    </location>
</feature>
<dbReference type="InterPro" id="IPR001304">
    <property type="entry name" value="C-type_lectin-like"/>
</dbReference>
<evidence type="ECO:0000259" key="5">
    <source>
        <dbReference type="PROSITE" id="PS50041"/>
    </source>
</evidence>
<protein>
    <submittedName>
        <fullName evidence="6">CD209 antigen</fullName>
    </submittedName>
</protein>
<dbReference type="InterPro" id="IPR018378">
    <property type="entry name" value="C-type_lectin_CS"/>
</dbReference>
<comment type="caution">
    <text evidence="6">The sequence shown here is derived from an EMBL/GenBank/DDBJ whole genome shotgun (WGS) entry which is preliminary data.</text>
</comment>
<dbReference type="EMBL" id="JAFHDT010000004">
    <property type="protein sequence ID" value="KAI7811270.1"/>
    <property type="molecule type" value="Genomic_DNA"/>
</dbReference>
<accession>A0A9W8C8V0</accession>
<proteinExistence type="predicted"/>
<reference evidence="6" key="1">
    <citation type="submission" date="2021-02" db="EMBL/GenBank/DDBJ databases">
        <title>Comparative genomics reveals that relaxation of natural selection precedes convergent phenotypic evolution of cavefish.</title>
        <authorList>
            <person name="Peng Z."/>
        </authorList>
    </citation>
    <scope>NUCLEOTIDE SEQUENCE</scope>
    <source>
        <tissue evidence="6">Muscle</tissue>
    </source>
</reference>
<dbReference type="SMART" id="SM00034">
    <property type="entry name" value="CLECT"/>
    <property type="match status" value="1"/>
</dbReference>
<evidence type="ECO:0000256" key="2">
    <source>
        <dbReference type="ARBA" id="ARBA00023157"/>
    </source>
</evidence>
<keyword evidence="3" id="KW-0175">Coiled coil</keyword>
<dbReference type="GO" id="GO:0030246">
    <property type="term" value="F:carbohydrate binding"/>
    <property type="evidence" value="ECO:0007669"/>
    <property type="project" value="UniProtKB-KW"/>
</dbReference>
<keyword evidence="4" id="KW-0472">Membrane</keyword>
<dbReference type="InterPro" id="IPR033989">
    <property type="entry name" value="CD209-like_CTLD"/>
</dbReference>
<gene>
    <name evidence="6" type="ORF">IRJ41_012306</name>
</gene>
<dbReference type="Proteomes" id="UP001059041">
    <property type="component" value="Linkage Group LG4"/>
</dbReference>
<evidence type="ECO:0000256" key="1">
    <source>
        <dbReference type="ARBA" id="ARBA00022734"/>
    </source>
</evidence>
<dbReference type="InterPro" id="IPR016187">
    <property type="entry name" value="CTDL_fold"/>
</dbReference>
<dbReference type="SUPFAM" id="SSF56436">
    <property type="entry name" value="C-type lectin-like"/>
    <property type="match status" value="1"/>
</dbReference>
<dbReference type="Pfam" id="PF00059">
    <property type="entry name" value="Lectin_C"/>
    <property type="match status" value="1"/>
</dbReference>
<dbReference type="PROSITE" id="PS00615">
    <property type="entry name" value="C_TYPE_LECTIN_1"/>
    <property type="match status" value="1"/>
</dbReference>
<sequence>MTSPADNQKLSMNFIQKEAVNYRRSRYFMLITVLLGLVCVLLVIAVLVQHNKLSTERDLMKMSYVNVEYSEALSSLKMNCSRLNGEREDLQKNLTYMIQKKLQLEAELKKCNSERGSCRYFISSEEKSWSDGRRFCRDHGADLVIINTEEEQKFISSLIKQTTWIGLSDTLQEGVMKWVDGTSVNKGFWLQGEPNNMGGDEDCVEMQPSLPPENNWNDHPCSVQKRLICEK</sequence>
<keyword evidence="4" id="KW-0812">Transmembrane</keyword>
<dbReference type="PROSITE" id="PS50041">
    <property type="entry name" value="C_TYPE_LECTIN_2"/>
    <property type="match status" value="1"/>
</dbReference>
<evidence type="ECO:0000313" key="6">
    <source>
        <dbReference type="EMBL" id="KAI7811270.1"/>
    </source>
</evidence>
<keyword evidence="4" id="KW-1133">Transmembrane helix</keyword>
<dbReference type="InterPro" id="IPR016186">
    <property type="entry name" value="C-type_lectin-like/link_sf"/>
</dbReference>
<dbReference type="AlphaFoldDB" id="A0A9W8C8V0"/>
<feature type="coiled-coil region" evidence="3">
    <location>
        <begin position="73"/>
        <end position="107"/>
    </location>
</feature>
<evidence type="ECO:0000256" key="4">
    <source>
        <dbReference type="SAM" id="Phobius"/>
    </source>
</evidence>
<evidence type="ECO:0000256" key="3">
    <source>
        <dbReference type="SAM" id="Coils"/>
    </source>
</evidence>
<dbReference type="InterPro" id="IPR050111">
    <property type="entry name" value="C-type_lectin/snaclec_domain"/>
</dbReference>
<keyword evidence="7" id="KW-1185">Reference proteome</keyword>
<evidence type="ECO:0000313" key="7">
    <source>
        <dbReference type="Proteomes" id="UP001059041"/>
    </source>
</evidence>
<dbReference type="OrthoDB" id="6337382at2759"/>
<dbReference type="Gene3D" id="3.10.100.10">
    <property type="entry name" value="Mannose-Binding Protein A, subunit A"/>
    <property type="match status" value="1"/>
</dbReference>
<dbReference type="PANTHER" id="PTHR22803">
    <property type="entry name" value="MANNOSE, PHOSPHOLIPASE, LECTIN RECEPTOR RELATED"/>
    <property type="match status" value="1"/>
</dbReference>